<dbReference type="EnsemblMetazoa" id="CJA38171.1">
    <property type="protein sequence ID" value="CJA38171.1"/>
    <property type="gene ID" value="WBGene00214018"/>
</dbReference>
<evidence type="ECO:0000313" key="2">
    <source>
        <dbReference type="EnsemblMetazoa" id="CJA38171.1"/>
    </source>
</evidence>
<feature type="transmembrane region" description="Helical" evidence="1">
    <location>
        <begin position="74"/>
        <end position="99"/>
    </location>
</feature>
<protein>
    <submittedName>
        <fullName evidence="2">Uncharacterized protein</fullName>
    </submittedName>
</protein>
<name>A0A8R1IN79_CAEJA</name>
<keyword evidence="1" id="KW-0812">Transmembrane</keyword>
<proteinExistence type="predicted"/>
<dbReference type="AlphaFoldDB" id="A0A8R1IN79"/>
<keyword evidence="3" id="KW-1185">Reference proteome</keyword>
<evidence type="ECO:0000256" key="1">
    <source>
        <dbReference type="SAM" id="Phobius"/>
    </source>
</evidence>
<accession>A0A8R1IN79</accession>
<organism evidence="2 3">
    <name type="scientific">Caenorhabditis japonica</name>
    <dbReference type="NCBI Taxonomy" id="281687"/>
    <lineage>
        <taxon>Eukaryota</taxon>
        <taxon>Metazoa</taxon>
        <taxon>Ecdysozoa</taxon>
        <taxon>Nematoda</taxon>
        <taxon>Chromadorea</taxon>
        <taxon>Rhabditida</taxon>
        <taxon>Rhabditina</taxon>
        <taxon>Rhabditomorpha</taxon>
        <taxon>Rhabditoidea</taxon>
        <taxon>Rhabditidae</taxon>
        <taxon>Peloderinae</taxon>
        <taxon>Caenorhabditis</taxon>
    </lineage>
</organism>
<sequence length="100" mass="11701">MTTQNITQNVDHLIQADIRQEDLLTDGPNNYNQHIMTEETTEVKKTTMGEAREDKTIHVKRYLVIENQTSIYELFMPIILFTFAIIFFIQSIIAAWILLI</sequence>
<reference evidence="2" key="2">
    <citation type="submission" date="2022-06" db="UniProtKB">
        <authorList>
            <consortium name="EnsemblMetazoa"/>
        </authorList>
    </citation>
    <scope>IDENTIFICATION</scope>
    <source>
        <strain evidence="2">DF5081</strain>
    </source>
</reference>
<keyword evidence="1" id="KW-1133">Transmembrane helix</keyword>
<keyword evidence="1" id="KW-0472">Membrane</keyword>
<reference evidence="3" key="1">
    <citation type="submission" date="2010-08" db="EMBL/GenBank/DDBJ databases">
        <authorList>
            <consortium name="Caenorhabditis japonica Sequencing Consortium"/>
            <person name="Wilson R.K."/>
        </authorList>
    </citation>
    <scope>NUCLEOTIDE SEQUENCE [LARGE SCALE GENOMIC DNA]</scope>
    <source>
        <strain evidence="3">DF5081</strain>
    </source>
</reference>
<dbReference type="Proteomes" id="UP000005237">
    <property type="component" value="Unassembled WGS sequence"/>
</dbReference>
<evidence type="ECO:0000313" key="3">
    <source>
        <dbReference type="Proteomes" id="UP000005237"/>
    </source>
</evidence>